<dbReference type="SUPFAM" id="SSF52374">
    <property type="entry name" value="Nucleotidylyl transferase"/>
    <property type="match status" value="1"/>
</dbReference>
<evidence type="ECO:0000256" key="4">
    <source>
        <dbReference type="ARBA" id="ARBA00022840"/>
    </source>
</evidence>
<evidence type="ECO:0000313" key="10">
    <source>
        <dbReference type="EMBL" id="AXF96744.1"/>
    </source>
</evidence>
<keyword evidence="11" id="KW-1185">Reference proteome</keyword>
<dbReference type="PRINTS" id="PR01039">
    <property type="entry name" value="TRNASYNTHTRP"/>
</dbReference>
<proteinExistence type="inferred from homology"/>
<dbReference type="GO" id="GO:0004830">
    <property type="term" value="F:tryptophan-tRNA ligase activity"/>
    <property type="evidence" value="ECO:0007669"/>
    <property type="project" value="UniProtKB-UniRule"/>
</dbReference>
<evidence type="ECO:0000256" key="8">
    <source>
        <dbReference type="HAMAP-Rule" id="MF_00140"/>
    </source>
</evidence>
<keyword evidence="6 8" id="KW-0030">Aminoacyl-tRNA synthetase</keyword>
<dbReference type="EC" id="6.1.1.2" evidence="8"/>
<dbReference type="NCBIfam" id="TIGR00233">
    <property type="entry name" value="trpS"/>
    <property type="match status" value="1"/>
</dbReference>
<feature type="binding site" evidence="8">
    <location>
        <begin position="13"/>
        <end position="15"/>
    </location>
    <ligand>
        <name>ATP</name>
        <dbReference type="ChEBI" id="CHEBI:30616"/>
    </ligand>
</feature>
<comment type="similarity">
    <text evidence="1 8 9">Belongs to the class-I aminoacyl-tRNA synthetase family.</text>
</comment>
<reference evidence="11" key="1">
    <citation type="submission" date="2018-07" db="EMBL/GenBank/DDBJ databases">
        <title>Complete Genome Sequence of Spiroplasma phoeniceum.</title>
        <authorList>
            <person name="Davis R.E."/>
            <person name="Shao J.Y."/>
            <person name="Zhao Y."/>
            <person name="Silver A."/>
            <person name="Stump z."/>
            <person name="Gasparich G."/>
        </authorList>
    </citation>
    <scope>NUCLEOTIDE SEQUENCE [LARGE SCALE GENOMIC DNA]</scope>
    <source>
        <strain evidence="11">P40</strain>
    </source>
</reference>
<dbReference type="Pfam" id="PF00579">
    <property type="entry name" value="tRNA-synt_1b"/>
    <property type="match status" value="1"/>
</dbReference>
<evidence type="ECO:0000313" key="11">
    <source>
        <dbReference type="Proteomes" id="UP000253689"/>
    </source>
</evidence>
<feature type="short sequence motif" description="'KMSKS' region" evidence="8">
    <location>
        <begin position="203"/>
        <end position="207"/>
    </location>
</feature>
<dbReference type="InterPro" id="IPR024109">
    <property type="entry name" value="Trp-tRNA-ligase_bac-type"/>
</dbReference>
<evidence type="ECO:0000256" key="2">
    <source>
        <dbReference type="ARBA" id="ARBA00022598"/>
    </source>
</evidence>
<evidence type="ECO:0000256" key="6">
    <source>
        <dbReference type="ARBA" id="ARBA00023146"/>
    </source>
</evidence>
<feature type="binding site" evidence="8">
    <location>
        <position position="142"/>
    </location>
    <ligand>
        <name>L-tryptophan</name>
        <dbReference type="ChEBI" id="CHEBI:57912"/>
    </ligand>
</feature>
<dbReference type="FunFam" id="1.10.240.10:FF:000002">
    <property type="entry name" value="Tryptophan--tRNA ligase"/>
    <property type="match status" value="1"/>
</dbReference>
<name>A0A345DRA3_9MOLU</name>
<dbReference type="Proteomes" id="UP000253689">
    <property type="component" value="Chromosome"/>
</dbReference>
<comment type="function">
    <text evidence="8">Catalyzes the attachment of tryptophan to tRNA(Trp).</text>
</comment>
<keyword evidence="8" id="KW-0963">Cytoplasm</keyword>
<dbReference type="KEGG" id="sphh:SDAV_001793"/>
<feature type="binding site" evidence="8">
    <location>
        <begin position="154"/>
        <end position="156"/>
    </location>
    <ligand>
        <name>ATP</name>
        <dbReference type="ChEBI" id="CHEBI:30616"/>
    </ligand>
</feature>
<dbReference type="RefSeq" id="WP_114565290.1">
    <property type="nucleotide sequence ID" value="NZ_CP031088.1"/>
</dbReference>
<organism evidence="10 11">
    <name type="scientific">Spiroplasma phoeniceum P40</name>
    <dbReference type="NCBI Taxonomy" id="1276259"/>
    <lineage>
        <taxon>Bacteria</taxon>
        <taxon>Bacillati</taxon>
        <taxon>Mycoplasmatota</taxon>
        <taxon>Mollicutes</taxon>
        <taxon>Entomoplasmatales</taxon>
        <taxon>Spiroplasmataceae</taxon>
        <taxon>Spiroplasma</taxon>
    </lineage>
</organism>
<dbReference type="GO" id="GO:0006436">
    <property type="term" value="P:tryptophanyl-tRNA aminoacylation"/>
    <property type="evidence" value="ECO:0007669"/>
    <property type="project" value="UniProtKB-UniRule"/>
</dbReference>
<dbReference type="InterPro" id="IPR014729">
    <property type="entry name" value="Rossmann-like_a/b/a_fold"/>
</dbReference>
<evidence type="ECO:0000256" key="5">
    <source>
        <dbReference type="ARBA" id="ARBA00022917"/>
    </source>
</evidence>
<feature type="binding site" evidence="8">
    <location>
        <begin position="21"/>
        <end position="22"/>
    </location>
    <ligand>
        <name>ATP</name>
        <dbReference type="ChEBI" id="CHEBI:30616"/>
    </ligand>
</feature>
<evidence type="ECO:0000256" key="3">
    <source>
        <dbReference type="ARBA" id="ARBA00022741"/>
    </source>
</evidence>
<dbReference type="PANTHER" id="PTHR43766">
    <property type="entry name" value="TRYPTOPHAN--TRNA LIGASE, MITOCHONDRIAL"/>
    <property type="match status" value="1"/>
</dbReference>
<keyword evidence="2 8" id="KW-0436">Ligase</keyword>
<keyword evidence="5 8" id="KW-0648">Protein biosynthesis</keyword>
<evidence type="ECO:0000256" key="1">
    <source>
        <dbReference type="ARBA" id="ARBA00005594"/>
    </source>
</evidence>
<feature type="binding site" evidence="8">
    <location>
        <position position="194"/>
    </location>
    <ligand>
        <name>ATP</name>
        <dbReference type="ChEBI" id="CHEBI:30616"/>
    </ligand>
</feature>
<dbReference type="GO" id="GO:0005524">
    <property type="term" value="F:ATP binding"/>
    <property type="evidence" value="ECO:0007669"/>
    <property type="project" value="UniProtKB-UniRule"/>
</dbReference>
<keyword evidence="3 8" id="KW-0547">Nucleotide-binding</keyword>
<dbReference type="InterPro" id="IPR002306">
    <property type="entry name" value="Trp-tRNA-ligase"/>
</dbReference>
<evidence type="ECO:0000256" key="9">
    <source>
        <dbReference type="RuleBase" id="RU363036"/>
    </source>
</evidence>
<dbReference type="GO" id="GO:0005829">
    <property type="term" value="C:cytosol"/>
    <property type="evidence" value="ECO:0007669"/>
    <property type="project" value="TreeGrafter"/>
</dbReference>
<comment type="subunit">
    <text evidence="8">Homodimer.</text>
</comment>
<dbReference type="PANTHER" id="PTHR43766:SF1">
    <property type="entry name" value="TRYPTOPHAN--TRNA LIGASE, MITOCHONDRIAL"/>
    <property type="match status" value="1"/>
</dbReference>
<accession>A0A345DRA3</accession>
<keyword evidence="4 8" id="KW-0067">ATP-binding</keyword>
<dbReference type="EMBL" id="CP031088">
    <property type="protein sequence ID" value="AXF96744.1"/>
    <property type="molecule type" value="Genomic_DNA"/>
</dbReference>
<dbReference type="InterPro" id="IPR002305">
    <property type="entry name" value="aa-tRNA-synth_Ic"/>
</dbReference>
<dbReference type="AlphaFoldDB" id="A0A345DRA3"/>
<dbReference type="HAMAP" id="MF_00140_B">
    <property type="entry name" value="Trp_tRNA_synth_B"/>
    <property type="match status" value="1"/>
</dbReference>
<dbReference type="Gene3D" id="1.10.240.10">
    <property type="entry name" value="Tyrosyl-Transfer RNA Synthetase"/>
    <property type="match status" value="1"/>
</dbReference>
<evidence type="ECO:0000256" key="7">
    <source>
        <dbReference type="ARBA" id="ARBA00049929"/>
    </source>
</evidence>
<feature type="short sequence motif" description="'HIGH' region" evidence="8">
    <location>
        <begin position="14"/>
        <end position="22"/>
    </location>
</feature>
<protein>
    <recommendedName>
        <fullName evidence="8">Tryptophan--tRNA ligase</fullName>
        <ecNumber evidence="8">6.1.1.2</ecNumber>
    </recommendedName>
    <alternativeName>
        <fullName evidence="8">Tryptophanyl-tRNA synthetase</fullName>
        <shortName evidence="8">TrpRS</shortName>
    </alternativeName>
</protein>
<sequence>MEQKKPTIVSGITATGQLTLGNYIGAIKNFIELQKDNNLIIFVANLHAITIPISKEELRNNIKNMIALYYACGLDPQKAIIFVQSDVLEVTLLAHILLCNTTIGELSRMTQFKDKSIKMKAENGTEFIPTGLLTYPTLMAADILLYDADLVPVGKDQKQHIELTRNISERMNNLYQQDLFKIPTDFIAPIGGKIMDLQNPTKKMSKSSNDPKSFIGLLDAPEVIRKKIRSAVTDSEGKIAYNPEQKPGVSNLLTIYAVLKKVTIEAAVKEFVQHDYGQLKEQVANTIIEVLEPIQKKYHKLMQDQTIDELIDLGATKARAIANKKITKVKNVVGLNYKKSSL</sequence>
<feature type="binding site" evidence="8">
    <location>
        <begin position="203"/>
        <end position="207"/>
    </location>
    <ligand>
        <name>ATP</name>
        <dbReference type="ChEBI" id="CHEBI:30616"/>
    </ligand>
</feature>
<comment type="catalytic activity">
    <reaction evidence="7 8">
        <text>tRNA(Trp) + L-tryptophan + ATP = L-tryptophyl-tRNA(Trp) + AMP + diphosphate + H(+)</text>
        <dbReference type="Rhea" id="RHEA:24080"/>
        <dbReference type="Rhea" id="RHEA-COMP:9671"/>
        <dbReference type="Rhea" id="RHEA-COMP:9705"/>
        <dbReference type="ChEBI" id="CHEBI:15378"/>
        <dbReference type="ChEBI" id="CHEBI:30616"/>
        <dbReference type="ChEBI" id="CHEBI:33019"/>
        <dbReference type="ChEBI" id="CHEBI:57912"/>
        <dbReference type="ChEBI" id="CHEBI:78442"/>
        <dbReference type="ChEBI" id="CHEBI:78535"/>
        <dbReference type="ChEBI" id="CHEBI:456215"/>
        <dbReference type="EC" id="6.1.1.2"/>
    </reaction>
</comment>
<dbReference type="Gene3D" id="3.40.50.620">
    <property type="entry name" value="HUPs"/>
    <property type="match status" value="1"/>
</dbReference>
<gene>
    <name evidence="8" type="primary">trpS</name>
    <name evidence="10" type="ORF">SDAV_001793</name>
</gene>
<comment type="subcellular location">
    <subcellularLocation>
        <location evidence="8">Cytoplasm</location>
    </subcellularLocation>
</comment>
<dbReference type="CDD" id="cd00806">
    <property type="entry name" value="TrpRS_core"/>
    <property type="match status" value="1"/>
</dbReference>
<dbReference type="InterPro" id="IPR050203">
    <property type="entry name" value="Trp-tRNA_synthetase"/>
</dbReference>